<dbReference type="PANTHER" id="PTHR10655:SF17">
    <property type="entry name" value="LYSOPHOSPHOLIPASE-LIKE PROTEIN 1"/>
    <property type="match status" value="1"/>
</dbReference>
<dbReference type="EC" id="3.1.2.22" evidence="2"/>
<dbReference type="OrthoDB" id="2418081at2759"/>
<dbReference type="GO" id="GO:0052689">
    <property type="term" value="F:carboxylic ester hydrolase activity"/>
    <property type="evidence" value="ECO:0007669"/>
    <property type="project" value="UniProtKB-KW"/>
</dbReference>
<keyword evidence="12" id="KW-1185">Reference proteome</keyword>
<name>A0A5C5G155_9BASI</name>
<evidence type="ECO:0000256" key="7">
    <source>
        <dbReference type="ARBA" id="ARBA00029392"/>
    </source>
</evidence>
<dbReference type="AlphaFoldDB" id="A0A5C5G155"/>
<evidence type="ECO:0000313" key="12">
    <source>
        <dbReference type="Proteomes" id="UP000311382"/>
    </source>
</evidence>
<dbReference type="GO" id="GO:0008474">
    <property type="term" value="F:palmitoyl-(protein) hydrolase activity"/>
    <property type="evidence" value="ECO:0007669"/>
    <property type="project" value="UniProtKB-EC"/>
</dbReference>
<proteinExistence type="inferred from homology"/>
<keyword evidence="5" id="KW-0378">Hydrolase</keyword>
<dbReference type="InterPro" id="IPR050565">
    <property type="entry name" value="LYPA1-2/EST-like"/>
</dbReference>
<dbReference type="EMBL" id="SOZI01000022">
    <property type="protein sequence ID" value="TNY22655.1"/>
    <property type="molecule type" value="Genomic_DNA"/>
</dbReference>
<organism evidence="11 12">
    <name type="scientific">Rhodotorula diobovata</name>
    <dbReference type="NCBI Taxonomy" id="5288"/>
    <lineage>
        <taxon>Eukaryota</taxon>
        <taxon>Fungi</taxon>
        <taxon>Dikarya</taxon>
        <taxon>Basidiomycota</taxon>
        <taxon>Pucciniomycotina</taxon>
        <taxon>Microbotryomycetes</taxon>
        <taxon>Sporidiobolales</taxon>
        <taxon>Sporidiobolaceae</taxon>
        <taxon>Rhodotorula</taxon>
    </lineage>
</organism>
<gene>
    <name evidence="11" type="ORF">DMC30DRAFT_414940</name>
</gene>
<comment type="similarity">
    <text evidence="1">Belongs to the AB hydrolase superfamily. AB hydrolase 2 family.</text>
</comment>
<reference evidence="11 12" key="1">
    <citation type="submission" date="2019-03" db="EMBL/GenBank/DDBJ databases">
        <title>Rhodosporidium diobovatum UCD-FST 08-225 genome sequencing, assembly, and annotation.</title>
        <authorList>
            <person name="Fakankun I.U."/>
            <person name="Fristensky B."/>
            <person name="Levin D.B."/>
        </authorList>
    </citation>
    <scope>NUCLEOTIDE SEQUENCE [LARGE SCALE GENOMIC DNA]</scope>
    <source>
        <strain evidence="11 12">UCD-FST 08-225</strain>
    </source>
</reference>
<feature type="domain" description="Phospholipase/carboxylesterase/thioesterase" evidence="10">
    <location>
        <begin position="12"/>
        <end position="226"/>
    </location>
</feature>
<dbReference type="GO" id="GO:0005737">
    <property type="term" value="C:cytoplasm"/>
    <property type="evidence" value="ECO:0007669"/>
    <property type="project" value="TreeGrafter"/>
</dbReference>
<evidence type="ECO:0000256" key="2">
    <source>
        <dbReference type="ARBA" id="ARBA00012423"/>
    </source>
</evidence>
<evidence type="ECO:0000259" key="10">
    <source>
        <dbReference type="Pfam" id="PF02230"/>
    </source>
</evidence>
<dbReference type="Gene3D" id="3.40.50.1820">
    <property type="entry name" value="alpha/beta hydrolase"/>
    <property type="match status" value="1"/>
</dbReference>
<keyword evidence="4" id="KW-0719">Serine esterase</keyword>
<evidence type="ECO:0000256" key="4">
    <source>
        <dbReference type="ARBA" id="ARBA00022487"/>
    </source>
</evidence>
<dbReference type="Proteomes" id="UP000311382">
    <property type="component" value="Unassembled WGS sequence"/>
</dbReference>
<evidence type="ECO:0000256" key="9">
    <source>
        <dbReference type="ARBA" id="ARBA00047337"/>
    </source>
</evidence>
<dbReference type="InterPro" id="IPR029058">
    <property type="entry name" value="AB_hydrolase_fold"/>
</dbReference>
<sequence>MGEPLVLRPAEGVPHTGTVIWSHGLGDTANGWRSFAEALRRVRRLEGVKWVLTNAPNRFATVNHASMPSWYDIPRPNASPAEEDTDGMAASVQLLEGLVAHEVEREGVSEGKVVVGGFSQGGVISLLTGLSSPRQLGGVCVLSGFLGLTHDDKIKTHLSPTALTTPILWAHGTADTVISFARARSGHRYLVEELGLTEGEGRFETRGYEGMGHQLGQREFEEVKGWLVQRFASQ</sequence>
<dbReference type="GO" id="GO:0006631">
    <property type="term" value="P:fatty acid metabolic process"/>
    <property type="evidence" value="ECO:0007669"/>
    <property type="project" value="UniProtKB-KW"/>
</dbReference>
<dbReference type="Pfam" id="PF02230">
    <property type="entry name" value="Abhydrolase_2"/>
    <property type="match status" value="1"/>
</dbReference>
<evidence type="ECO:0000256" key="1">
    <source>
        <dbReference type="ARBA" id="ARBA00006499"/>
    </source>
</evidence>
<evidence type="ECO:0000256" key="3">
    <source>
        <dbReference type="ARBA" id="ARBA00014923"/>
    </source>
</evidence>
<comment type="function">
    <text evidence="7">Hydrolyzes fatty acids from S-acylated cysteine residues in proteins with a strong preference for palmitoylated G-alpha proteins over other acyl substrates. Mediates the deacylation of G-alpha proteins such as GPA1 in vivo, but has weak or no activity toward palmitoylated Ras proteins. Has weak lysophospholipase activity in vitro; however such activity may not exist in vivo.</text>
</comment>
<protein>
    <recommendedName>
        <fullName evidence="3">Acyl-protein thioesterase 1</fullName>
        <ecNumber evidence="2">3.1.2.22</ecNumber>
    </recommendedName>
    <alternativeName>
        <fullName evidence="8">Palmitoyl-protein hydrolase</fullName>
    </alternativeName>
</protein>
<comment type="caution">
    <text evidence="11">The sequence shown here is derived from an EMBL/GenBank/DDBJ whole genome shotgun (WGS) entry which is preliminary data.</text>
</comment>
<dbReference type="STRING" id="5288.A0A5C5G155"/>
<keyword evidence="6" id="KW-0443">Lipid metabolism</keyword>
<evidence type="ECO:0000256" key="6">
    <source>
        <dbReference type="ARBA" id="ARBA00022832"/>
    </source>
</evidence>
<comment type="catalytic activity">
    <reaction evidence="9">
        <text>S-hexadecanoyl-L-cysteinyl-[protein] + H2O = L-cysteinyl-[protein] + hexadecanoate + H(+)</text>
        <dbReference type="Rhea" id="RHEA:19233"/>
        <dbReference type="Rhea" id="RHEA-COMP:10131"/>
        <dbReference type="Rhea" id="RHEA-COMP:11032"/>
        <dbReference type="ChEBI" id="CHEBI:7896"/>
        <dbReference type="ChEBI" id="CHEBI:15377"/>
        <dbReference type="ChEBI" id="CHEBI:15378"/>
        <dbReference type="ChEBI" id="CHEBI:29950"/>
        <dbReference type="ChEBI" id="CHEBI:74151"/>
        <dbReference type="EC" id="3.1.2.22"/>
    </reaction>
</comment>
<evidence type="ECO:0000256" key="5">
    <source>
        <dbReference type="ARBA" id="ARBA00022801"/>
    </source>
</evidence>
<dbReference type="InterPro" id="IPR003140">
    <property type="entry name" value="PLipase/COase/thioEstase"/>
</dbReference>
<evidence type="ECO:0000256" key="8">
    <source>
        <dbReference type="ARBA" id="ARBA00031195"/>
    </source>
</evidence>
<dbReference type="SUPFAM" id="SSF53474">
    <property type="entry name" value="alpha/beta-Hydrolases"/>
    <property type="match status" value="1"/>
</dbReference>
<dbReference type="PANTHER" id="PTHR10655">
    <property type="entry name" value="LYSOPHOSPHOLIPASE-RELATED"/>
    <property type="match status" value="1"/>
</dbReference>
<accession>A0A5C5G155</accession>
<evidence type="ECO:0000313" key="11">
    <source>
        <dbReference type="EMBL" id="TNY22655.1"/>
    </source>
</evidence>
<keyword evidence="6" id="KW-0276">Fatty acid metabolism</keyword>